<dbReference type="AlphaFoldDB" id="A0AAP2DGF1"/>
<keyword evidence="3" id="KW-1185">Reference proteome</keyword>
<gene>
    <name evidence="2" type="ORF">KK078_28940</name>
</gene>
<feature type="coiled-coil region" evidence="1">
    <location>
        <begin position="46"/>
        <end position="84"/>
    </location>
</feature>
<evidence type="ECO:0000313" key="3">
    <source>
        <dbReference type="Proteomes" id="UP001319180"/>
    </source>
</evidence>
<dbReference type="RefSeq" id="WP_254094231.1">
    <property type="nucleotide sequence ID" value="NZ_JAHESC010000075.1"/>
</dbReference>
<reference evidence="2 3" key="1">
    <citation type="submission" date="2021-05" db="EMBL/GenBank/DDBJ databases">
        <title>A Polyphasic approach of four new species of the genus Ohtaekwangia: Ohtaekwangia histidinii sp. nov., Ohtaekwangia cretensis sp. nov., Ohtaekwangia indiensis sp. nov., Ohtaekwangia reichenbachii sp. nov. from diverse environment.</title>
        <authorList>
            <person name="Octaviana S."/>
        </authorList>
    </citation>
    <scope>NUCLEOTIDE SEQUENCE [LARGE SCALE GENOMIC DNA]</scope>
    <source>
        <strain evidence="2 3">PWU37</strain>
    </source>
</reference>
<keyword evidence="1" id="KW-0175">Coiled coil</keyword>
<proteinExistence type="predicted"/>
<comment type="caution">
    <text evidence="2">The sequence shown here is derived from an EMBL/GenBank/DDBJ whole genome shotgun (WGS) entry which is preliminary data.</text>
</comment>
<dbReference type="Proteomes" id="UP001319180">
    <property type="component" value="Unassembled WGS sequence"/>
</dbReference>
<name>A0AAP2DGF1_9BACT</name>
<dbReference type="EMBL" id="JAHESC010000075">
    <property type="protein sequence ID" value="MBT1690626.1"/>
    <property type="molecule type" value="Genomic_DNA"/>
</dbReference>
<evidence type="ECO:0000313" key="2">
    <source>
        <dbReference type="EMBL" id="MBT1690626.1"/>
    </source>
</evidence>
<organism evidence="2 3">
    <name type="scientific">Dawidia soli</name>
    <dbReference type="NCBI Taxonomy" id="2782352"/>
    <lineage>
        <taxon>Bacteria</taxon>
        <taxon>Pseudomonadati</taxon>
        <taxon>Bacteroidota</taxon>
        <taxon>Cytophagia</taxon>
        <taxon>Cytophagales</taxon>
        <taxon>Chryseotaleaceae</taxon>
        <taxon>Dawidia</taxon>
    </lineage>
</organism>
<protein>
    <submittedName>
        <fullName evidence="2">Uncharacterized protein</fullName>
    </submittedName>
</protein>
<accession>A0AAP2DGF1</accession>
<sequence>MSPVSPSHLTQLLARMRTFLDELRTSEEAMPEGVDPVWYETQIVRLMSLRQRKDELFEELAGVVEELNAEYKTASRRLAHDNRRVRHSRATEDVREL</sequence>
<evidence type="ECO:0000256" key="1">
    <source>
        <dbReference type="SAM" id="Coils"/>
    </source>
</evidence>